<name>A0AAE6C5F1_9HYPH</name>
<proteinExistence type="predicted"/>
<dbReference type="RefSeq" id="WP_128715645.1">
    <property type="nucleotide sequence ID" value="NZ_CP035002.1"/>
</dbReference>
<organism evidence="2 3">
    <name type="scientific">Rhizobium acidisoli</name>
    <dbReference type="NCBI Taxonomy" id="1538158"/>
    <lineage>
        <taxon>Bacteria</taxon>
        <taxon>Pseudomonadati</taxon>
        <taxon>Pseudomonadota</taxon>
        <taxon>Alphaproteobacteria</taxon>
        <taxon>Hyphomicrobiales</taxon>
        <taxon>Rhizobiaceae</taxon>
        <taxon>Rhizobium/Agrobacterium group</taxon>
        <taxon>Rhizobium</taxon>
    </lineage>
</organism>
<sequence length="93" mass="10338">MLNLASNPKDVGKRPHLQKSPPWRAVMRLTSIANMRGAAEKMLETIVISVEAIGFSVAAWILIIKTATHIWWQCRYGSLRFSDNVALLAPHAA</sequence>
<keyword evidence="2" id="KW-0614">Plasmid</keyword>
<dbReference type="AlphaFoldDB" id="A0AAE6C5F1"/>
<evidence type="ECO:0000313" key="3">
    <source>
        <dbReference type="Proteomes" id="UP000220927"/>
    </source>
</evidence>
<feature type="transmembrane region" description="Helical" evidence="1">
    <location>
        <begin position="52"/>
        <end position="72"/>
    </location>
</feature>
<accession>A0AAE6C5F1</accession>
<geneLocation type="plasmid" evidence="3">
    <name>prapfh23d</name>
</geneLocation>
<dbReference type="Proteomes" id="UP000220927">
    <property type="component" value="Plasmid pRapFH23d"/>
</dbReference>
<keyword evidence="3" id="KW-1185">Reference proteome</keyword>
<dbReference type="EMBL" id="CP035002">
    <property type="protein sequence ID" value="QAS82560.1"/>
    <property type="molecule type" value="Genomic_DNA"/>
</dbReference>
<keyword evidence="1" id="KW-1133">Transmembrane helix</keyword>
<reference evidence="2 3" key="1">
    <citation type="submission" date="2019-01" db="EMBL/GenBank/DDBJ databases">
        <title>Genomic insights into the origins and evolution of symbiotic genes in the Phaseolus vulgaris microsymbionts.</title>
        <authorList>
            <person name="Tong W."/>
        </authorList>
    </citation>
    <scope>NUCLEOTIDE SEQUENCE [LARGE SCALE GENOMIC DNA]</scope>
    <source>
        <strain evidence="2 3">FH23</strain>
        <plasmid evidence="3">prapfh23d</plasmid>
    </source>
</reference>
<gene>
    <name evidence="2" type="ORF">CO657_32565</name>
</gene>
<evidence type="ECO:0000313" key="2">
    <source>
        <dbReference type="EMBL" id="QAS82560.1"/>
    </source>
</evidence>
<dbReference type="KEGG" id="rad:CO657_32565"/>
<keyword evidence="1" id="KW-0472">Membrane</keyword>
<keyword evidence="1" id="KW-0812">Transmembrane</keyword>
<evidence type="ECO:0000256" key="1">
    <source>
        <dbReference type="SAM" id="Phobius"/>
    </source>
</evidence>
<protein>
    <submittedName>
        <fullName evidence="2">Uncharacterized protein</fullName>
    </submittedName>
</protein>